<accession>A0ABR8DH41</accession>
<sequence length="51" mass="5715">MITNFSSKAIALPISLPGWLIAVISENLYCLRQEILMEIVCDRNALPLPSR</sequence>
<proteinExistence type="predicted"/>
<protein>
    <recommendedName>
        <fullName evidence="3">Transposase</fullName>
    </recommendedName>
</protein>
<gene>
    <name evidence="1" type="ORF">H6G97_00705</name>
</gene>
<evidence type="ECO:0008006" key="3">
    <source>
        <dbReference type="Google" id="ProtNLM"/>
    </source>
</evidence>
<comment type="caution">
    <text evidence="1">The sequence shown here is derived from an EMBL/GenBank/DDBJ whole genome shotgun (WGS) entry which is preliminary data.</text>
</comment>
<keyword evidence="2" id="KW-1185">Reference proteome</keyword>
<dbReference type="EMBL" id="JACJSI010000001">
    <property type="protein sequence ID" value="MBD2528155.1"/>
    <property type="molecule type" value="Genomic_DNA"/>
</dbReference>
<evidence type="ECO:0000313" key="1">
    <source>
        <dbReference type="EMBL" id="MBD2528155.1"/>
    </source>
</evidence>
<evidence type="ECO:0000313" key="2">
    <source>
        <dbReference type="Proteomes" id="UP000623440"/>
    </source>
</evidence>
<reference evidence="1 2" key="1">
    <citation type="journal article" date="2020" name="ISME J.">
        <title>Comparative genomics reveals insights into cyanobacterial evolution and habitat adaptation.</title>
        <authorList>
            <person name="Chen M.Y."/>
            <person name="Teng W.K."/>
            <person name="Zhao L."/>
            <person name="Hu C.X."/>
            <person name="Zhou Y.K."/>
            <person name="Han B.P."/>
            <person name="Song L.R."/>
            <person name="Shu W.S."/>
        </authorList>
    </citation>
    <scope>NUCLEOTIDE SEQUENCE [LARGE SCALE GENOMIC DNA]</scope>
    <source>
        <strain evidence="1 2">FACHB-838</strain>
    </source>
</reference>
<name>A0ABR8DH41_9NOSO</name>
<dbReference type="Proteomes" id="UP000623440">
    <property type="component" value="Unassembled WGS sequence"/>
</dbReference>
<organism evidence="1 2">
    <name type="scientific">Nostoc flagelliforme FACHB-838</name>
    <dbReference type="NCBI Taxonomy" id="2692904"/>
    <lineage>
        <taxon>Bacteria</taxon>
        <taxon>Bacillati</taxon>
        <taxon>Cyanobacteriota</taxon>
        <taxon>Cyanophyceae</taxon>
        <taxon>Nostocales</taxon>
        <taxon>Nostocaceae</taxon>
        <taxon>Nostoc</taxon>
    </lineage>
</organism>
<dbReference type="RefSeq" id="WP_190938833.1">
    <property type="nucleotide sequence ID" value="NZ_JACJSI010000001.1"/>
</dbReference>